<protein>
    <submittedName>
        <fullName evidence="2">Paraquat-inducible protein A</fullName>
    </submittedName>
</protein>
<dbReference type="InterPro" id="IPR007498">
    <property type="entry name" value="PqiA-like"/>
</dbReference>
<dbReference type="Proteomes" id="UP001218638">
    <property type="component" value="Chromosome"/>
</dbReference>
<keyword evidence="1" id="KW-0812">Transmembrane</keyword>
<evidence type="ECO:0000313" key="3">
    <source>
        <dbReference type="Proteomes" id="UP001218638"/>
    </source>
</evidence>
<name>A0AAE9ZXP8_9BACT</name>
<gene>
    <name evidence="2" type="ORF">PXH66_01235</name>
</gene>
<sequence>MDSSSSPSSVYTCALCGQSHQAVRVSRWQTASCRRCETPLARGARWGRQAGTAFTLTGIILWVPAFCLPFMTVSKFGQSQVELAGSGALALWDHGMPLLSVWTFWCVWLAPSLMLLAGAAIVLPRHQGISPPALRWLRVTIGVMRRWSMPEVYVLAVLVALIRLGAVVDVNLGAGFWSYAAMSLAILLAWRSFEFEPTELARTESAHPPETL</sequence>
<proteinExistence type="predicted"/>
<feature type="transmembrane region" description="Helical" evidence="1">
    <location>
        <begin position="152"/>
        <end position="170"/>
    </location>
</feature>
<accession>A0AAE9ZXP8</accession>
<reference evidence="2" key="1">
    <citation type="submission" date="2023-03" db="EMBL/GenBank/DDBJ databases">
        <title>Lomoglobus Profundus gen. nov., sp. nov., a novel member of the phylum Verrucomicrobia, isolated from deep-marine sediment of South China Sea.</title>
        <authorList>
            <person name="Ahmad T."/>
            <person name="Ishaq S.E."/>
            <person name="Wang F."/>
        </authorList>
    </citation>
    <scope>NUCLEOTIDE SEQUENCE</scope>
    <source>
        <strain evidence="2">LMO-M01</strain>
    </source>
</reference>
<dbReference type="Pfam" id="PF04403">
    <property type="entry name" value="PqiA"/>
    <property type="match status" value="1"/>
</dbReference>
<feature type="transmembrane region" description="Helical" evidence="1">
    <location>
        <begin position="102"/>
        <end position="123"/>
    </location>
</feature>
<keyword evidence="1" id="KW-1133">Transmembrane helix</keyword>
<organism evidence="2 3">
    <name type="scientific">Synoicihabitans lomoniglobus</name>
    <dbReference type="NCBI Taxonomy" id="2909285"/>
    <lineage>
        <taxon>Bacteria</taxon>
        <taxon>Pseudomonadati</taxon>
        <taxon>Verrucomicrobiota</taxon>
        <taxon>Opitutia</taxon>
        <taxon>Opitutales</taxon>
        <taxon>Opitutaceae</taxon>
        <taxon>Synoicihabitans</taxon>
    </lineage>
</organism>
<dbReference type="EMBL" id="CP119075">
    <property type="protein sequence ID" value="WED65471.1"/>
    <property type="molecule type" value="Genomic_DNA"/>
</dbReference>
<keyword evidence="3" id="KW-1185">Reference proteome</keyword>
<dbReference type="KEGG" id="slom:PXH66_01235"/>
<evidence type="ECO:0000256" key="1">
    <source>
        <dbReference type="SAM" id="Phobius"/>
    </source>
</evidence>
<evidence type="ECO:0000313" key="2">
    <source>
        <dbReference type="EMBL" id="WED65471.1"/>
    </source>
</evidence>
<dbReference type="RefSeq" id="WP_330929418.1">
    <property type="nucleotide sequence ID" value="NZ_CP119075.1"/>
</dbReference>
<dbReference type="AlphaFoldDB" id="A0AAE9ZXP8"/>
<keyword evidence="1" id="KW-0472">Membrane</keyword>
<feature type="transmembrane region" description="Helical" evidence="1">
    <location>
        <begin position="50"/>
        <end position="71"/>
    </location>
</feature>